<sequence>MPTSKMRMDYVRRQLHSLTKGLLEAYPVRSSINDFFGLGVQFLHRTAMDYLGDPDRFETLRTRHHARFSLSHAFAWLRLAEYMCGIDRNINDLWFPHDFLVETIRCAEGELPVCVADKFRVAVTRRFTTSSPARSSTTPNTKIKYSVPLFFATHGNVDGASFHDYHVHGSWPHFAAAYAQTQYVLDLVSRQPEVALVDEGGEMSLVLSAMAGGDARLVRELVHRSGSLDDYIATRDRTHSRSRAPLWLLAVANYVWQLVQALASDSLKGPKTRSTMHALSEWIGYGANANLMVAVEEMEFLVTFPSPLEGGGGTSSGTHLQEDSDTDEEITAHTGKNDDNDDAGGNNSNDRRVKGGDEGFEFDAEAGESTGDTESDRSPSLSSWGRISRCPERKEPFRNYLCTVGRFLAICESRISDFDDRRATMRGVARR</sequence>
<dbReference type="AlphaFoldDB" id="A0AAN6WKX9"/>
<evidence type="ECO:0000256" key="1">
    <source>
        <dbReference type="SAM" id="MobiDB-lite"/>
    </source>
</evidence>
<organism evidence="3 4">
    <name type="scientific">Podospora australis</name>
    <dbReference type="NCBI Taxonomy" id="1536484"/>
    <lineage>
        <taxon>Eukaryota</taxon>
        <taxon>Fungi</taxon>
        <taxon>Dikarya</taxon>
        <taxon>Ascomycota</taxon>
        <taxon>Pezizomycotina</taxon>
        <taxon>Sordariomycetes</taxon>
        <taxon>Sordariomycetidae</taxon>
        <taxon>Sordariales</taxon>
        <taxon>Podosporaceae</taxon>
        <taxon>Podospora</taxon>
    </lineage>
</organism>
<gene>
    <name evidence="3" type="ORF">QBC35DRAFT_184104</name>
</gene>
<evidence type="ECO:0000313" key="3">
    <source>
        <dbReference type="EMBL" id="KAK4182262.1"/>
    </source>
</evidence>
<reference evidence="3" key="1">
    <citation type="journal article" date="2023" name="Mol. Phylogenet. Evol.">
        <title>Genome-scale phylogeny and comparative genomics of the fungal order Sordariales.</title>
        <authorList>
            <person name="Hensen N."/>
            <person name="Bonometti L."/>
            <person name="Westerberg I."/>
            <person name="Brannstrom I.O."/>
            <person name="Guillou S."/>
            <person name="Cros-Aarteil S."/>
            <person name="Calhoun S."/>
            <person name="Haridas S."/>
            <person name="Kuo A."/>
            <person name="Mondo S."/>
            <person name="Pangilinan J."/>
            <person name="Riley R."/>
            <person name="LaButti K."/>
            <person name="Andreopoulos B."/>
            <person name="Lipzen A."/>
            <person name="Chen C."/>
            <person name="Yan M."/>
            <person name="Daum C."/>
            <person name="Ng V."/>
            <person name="Clum A."/>
            <person name="Steindorff A."/>
            <person name="Ohm R.A."/>
            <person name="Martin F."/>
            <person name="Silar P."/>
            <person name="Natvig D.O."/>
            <person name="Lalanne C."/>
            <person name="Gautier V."/>
            <person name="Ament-Velasquez S.L."/>
            <person name="Kruys A."/>
            <person name="Hutchinson M.I."/>
            <person name="Powell A.J."/>
            <person name="Barry K."/>
            <person name="Miller A.N."/>
            <person name="Grigoriev I.V."/>
            <person name="Debuchy R."/>
            <person name="Gladieux P."/>
            <person name="Hiltunen Thoren M."/>
            <person name="Johannesson H."/>
        </authorList>
    </citation>
    <scope>NUCLEOTIDE SEQUENCE</scope>
    <source>
        <strain evidence="3">PSN309</strain>
    </source>
</reference>
<dbReference type="EMBL" id="MU864697">
    <property type="protein sequence ID" value="KAK4182262.1"/>
    <property type="molecule type" value="Genomic_DNA"/>
</dbReference>
<feature type="region of interest" description="Disordered" evidence="1">
    <location>
        <begin position="306"/>
        <end position="387"/>
    </location>
</feature>
<keyword evidence="4" id="KW-1185">Reference proteome</keyword>
<evidence type="ECO:0000259" key="2">
    <source>
        <dbReference type="Pfam" id="PF25053"/>
    </source>
</evidence>
<protein>
    <recommendedName>
        <fullName evidence="2">DUF7791 domain-containing protein</fullName>
    </recommendedName>
</protein>
<feature type="domain" description="DUF7791" evidence="2">
    <location>
        <begin position="6"/>
        <end position="79"/>
    </location>
</feature>
<dbReference type="Proteomes" id="UP001302126">
    <property type="component" value="Unassembled WGS sequence"/>
</dbReference>
<dbReference type="InterPro" id="IPR056693">
    <property type="entry name" value="DUF7791"/>
</dbReference>
<reference evidence="3" key="2">
    <citation type="submission" date="2023-05" db="EMBL/GenBank/DDBJ databases">
        <authorList>
            <consortium name="Lawrence Berkeley National Laboratory"/>
            <person name="Steindorff A."/>
            <person name="Hensen N."/>
            <person name="Bonometti L."/>
            <person name="Westerberg I."/>
            <person name="Brannstrom I.O."/>
            <person name="Guillou S."/>
            <person name="Cros-Aarteil S."/>
            <person name="Calhoun S."/>
            <person name="Haridas S."/>
            <person name="Kuo A."/>
            <person name="Mondo S."/>
            <person name="Pangilinan J."/>
            <person name="Riley R."/>
            <person name="Labutti K."/>
            <person name="Andreopoulos B."/>
            <person name="Lipzen A."/>
            <person name="Chen C."/>
            <person name="Yanf M."/>
            <person name="Daum C."/>
            <person name="Ng V."/>
            <person name="Clum A."/>
            <person name="Ohm R."/>
            <person name="Martin F."/>
            <person name="Silar P."/>
            <person name="Natvig D."/>
            <person name="Lalanne C."/>
            <person name="Gautier V."/>
            <person name="Ament-Velasquez S.L."/>
            <person name="Kruys A."/>
            <person name="Hutchinson M.I."/>
            <person name="Powell A.J."/>
            <person name="Barry K."/>
            <person name="Miller A.N."/>
            <person name="Grigoriev I.V."/>
            <person name="Debuchy R."/>
            <person name="Gladieux P."/>
            <person name="Thoren M.H."/>
            <person name="Johannesson H."/>
        </authorList>
    </citation>
    <scope>NUCLEOTIDE SEQUENCE</scope>
    <source>
        <strain evidence="3">PSN309</strain>
    </source>
</reference>
<dbReference type="Pfam" id="PF25053">
    <property type="entry name" value="DUF7791"/>
    <property type="match status" value="1"/>
</dbReference>
<comment type="caution">
    <text evidence="3">The sequence shown here is derived from an EMBL/GenBank/DDBJ whole genome shotgun (WGS) entry which is preliminary data.</text>
</comment>
<accession>A0AAN6WKX9</accession>
<proteinExistence type="predicted"/>
<name>A0AAN6WKX9_9PEZI</name>
<evidence type="ECO:0000313" key="4">
    <source>
        <dbReference type="Proteomes" id="UP001302126"/>
    </source>
</evidence>